<geneLocation type="plasmid" evidence="2">
    <name>pssyis1 dna</name>
</geneLocation>
<accession>A0A455VIZ4</accession>
<organism evidence="1 2">
    <name type="scientific">Serratia symbiotica</name>
    <dbReference type="NCBI Taxonomy" id="138074"/>
    <lineage>
        <taxon>Bacteria</taxon>
        <taxon>Pseudomonadati</taxon>
        <taxon>Pseudomonadota</taxon>
        <taxon>Gammaproteobacteria</taxon>
        <taxon>Enterobacterales</taxon>
        <taxon>Yersiniaceae</taxon>
        <taxon>Serratia</taxon>
    </lineage>
</organism>
<dbReference type="Proteomes" id="UP000324392">
    <property type="component" value="Plasmid pSsyis1"/>
</dbReference>
<name>A0A455VIZ4_9GAMM</name>
<proteinExistence type="predicted"/>
<gene>
    <name evidence="1" type="ORF">SSYIS1_40520</name>
</gene>
<dbReference type="AlphaFoldDB" id="A0A455VIZ4"/>
<evidence type="ECO:0000313" key="2">
    <source>
        <dbReference type="Proteomes" id="UP000324392"/>
    </source>
</evidence>
<sequence length="38" mass="4415">MPVRVFFIGVTIFYLWAGAGEKGLDEEYFKHFEVSPSF</sequence>
<evidence type="ECO:0000313" key="1">
    <source>
        <dbReference type="EMBL" id="BBI93049.1"/>
    </source>
</evidence>
<keyword evidence="1" id="KW-0614">Plasmid</keyword>
<reference evidence="1 2" key="1">
    <citation type="submission" date="2019-03" db="EMBL/GenBank/DDBJ databases">
        <title>The genome sequence of Candidatus Serratia symbiotica strain IS.</title>
        <authorList>
            <person name="Nikoh N."/>
            <person name="Koga R."/>
            <person name="Oshima K."/>
            <person name="Hattori M."/>
            <person name="Fukatsu T."/>
        </authorList>
    </citation>
    <scope>NUCLEOTIDE SEQUENCE [LARGE SCALE GENOMIC DNA]</scope>
    <source>
        <strain evidence="1 2">IS</strain>
        <plasmid evidence="2">pssyis1 dna</plasmid>
    </source>
</reference>
<protein>
    <submittedName>
        <fullName evidence="1">Uncharacterized protein</fullName>
    </submittedName>
</protein>
<dbReference type="EMBL" id="AP019532">
    <property type="protein sequence ID" value="BBI93049.1"/>
    <property type="molecule type" value="Genomic_DNA"/>
</dbReference>